<gene>
    <name evidence="1" type="ORF">NEOCIP111885_01704</name>
</gene>
<organism evidence="1 2">
    <name type="scientific">Pseudoneobacillus rhizosphaerae</name>
    <dbReference type="NCBI Taxonomy" id="2880968"/>
    <lineage>
        <taxon>Bacteria</taxon>
        <taxon>Bacillati</taxon>
        <taxon>Bacillota</taxon>
        <taxon>Bacilli</taxon>
        <taxon>Bacillales</taxon>
        <taxon>Bacillaceae</taxon>
        <taxon>Pseudoneobacillus</taxon>
    </lineage>
</organism>
<dbReference type="NCBIfam" id="TIGR02413">
    <property type="entry name" value="Bac_small_yrzI"/>
    <property type="match status" value="1"/>
</dbReference>
<name>A0A9C7LA33_9BACI</name>
<dbReference type="AlphaFoldDB" id="A0A9C7LA33"/>
<accession>A0A9C7LA33</accession>
<evidence type="ECO:0000313" key="1">
    <source>
        <dbReference type="EMBL" id="CAG9608012.1"/>
    </source>
</evidence>
<keyword evidence="2" id="KW-1185">Reference proteome</keyword>
<dbReference type="Pfam" id="PF09501">
    <property type="entry name" value="Bac_small_YrzI"/>
    <property type="match status" value="1"/>
</dbReference>
<dbReference type="RefSeq" id="WP_230496268.1">
    <property type="nucleotide sequence ID" value="NZ_CAKJTG010000008.1"/>
</dbReference>
<protein>
    <recommendedName>
        <fullName evidence="3">YrzI family small protein</fullName>
    </recommendedName>
</protein>
<dbReference type="EMBL" id="CAKJTG010000008">
    <property type="protein sequence ID" value="CAG9608012.1"/>
    <property type="molecule type" value="Genomic_DNA"/>
</dbReference>
<evidence type="ECO:0008006" key="3">
    <source>
        <dbReference type="Google" id="ProtNLM"/>
    </source>
</evidence>
<sequence length="46" mass="5627">MTLNILFLSVTIKKRIKSAKELMQHEMIRKIEEENRERQAKFPHLF</sequence>
<evidence type="ECO:0000313" key="2">
    <source>
        <dbReference type="Proteomes" id="UP000789845"/>
    </source>
</evidence>
<comment type="caution">
    <text evidence="1">The sequence shown here is derived from an EMBL/GenBank/DDBJ whole genome shotgun (WGS) entry which is preliminary data.</text>
</comment>
<dbReference type="Proteomes" id="UP000789845">
    <property type="component" value="Unassembled WGS sequence"/>
</dbReference>
<proteinExistence type="predicted"/>
<dbReference type="InterPro" id="IPR012655">
    <property type="entry name" value="YrzI"/>
</dbReference>
<reference evidence="1" key="1">
    <citation type="submission" date="2021-10" db="EMBL/GenBank/DDBJ databases">
        <authorList>
            <person name="Criscuolo A."/>
        </authorList>
    </citation>
    <scope>NUCLEOTIDE SEQUENCE</scope>
    <source>
        <strain evidence="1">CIP111885</strain>
    </source>
</reference>